<name>A0A8H4R0E4_9AGAR</name>
<dbReference type="EMBL" id="JAACJL010000016">
    <property type="protein sequence ID" value="KAF4619971.1"/>
    <property type="molecule type" value="Genomic_DNA"/>
</dbReference>
<dbReference type="Proteomes" id="UP000521872">
    <property type="component" value="Unassembled WGS sequence"/>
</dbReference>
<reference evidence="3 4" key="1">
    <citation type="submission" date="2019-12" db="EMBL/GenBank/DDBJ databases">
        <authorList>
            <person name="Floudas D."/>
            <person name="Bentzer J."/>
            <person name="Ahren D."/>
            <person name="Johansson T."/>
            <person name="Persson P."/>
            <person name="Tunlid A."/>
        </authorList>
    </citation>
    <scope>NUCLEOTIDE SEQUENCE [LARGE SCALE GENOMIC DNA]</scope>
    <source>
        <strain evidence="3 4">CBS 102.39</strain>
    </source>
</reference>
<dbReference type="InterPro" id="IPR000424">
    <property type="entry name" value="Primosome_PriB/ssb"/>
</dbReference>
<dbReference type="GO" id="GO:0003697">
    <property type="term" value="F:single-stranded DNA binding"/>
    <property type="evidence" value="ECO:0007669"/>
    <property type="project" value="InterPro"/>
</dbReference>
<sequence>MFAAIRSSSRQVSSRAFSTSSSRANLARLTLIGRLVKDPETRLTKNQKEFVMYTVVTRNAASPPDANGERKYTSTFHNIMSFGEHQNKYLTTLKKGSTVFAETAFEIRDPEPGSDPTTPQGQRQIFLRHENIRVISYPKVEKEEETETSSTFI</sequence>
<dbReference type="InterPro" id="IPR012340">
    <property type="entry name" value="NA-bd_OB-fold"/>
</dbReference>
<evidence type="ECO:0000256" key="1">
    <source>
        <dbReference type="ARBA" id="ARBA00023125"/>
    </source>
</evidence>
<evidence type="ECO:0000313" key="3">
    <source>
        <dbReference type="EMBL" id="KAF4619971.1"/>
    </source>
</evidence>
<dbReference type="AlphaFoldDB" id="A0A8H4R0E4"/>
<proteinExistence type="predicted"/>
<protein>
    <recommendedName>
        <fullName evidence="5">Nucleic acid-binding protein</fullName>
    </recommendedName>
</protein>
<evidence type="ECO:0008006" key="5">
    <source>
        <dbReference type="Google" id="ProtNLM"/>
    </source>
</evidence>
<keyword evidence="4" id="KW-1185">Reference proteome</keyword>
<gene>
    <name evidence="3" type="ORF">D9613_005403</name>
</gene>
<dbReference type="CDD" id="cd04496">
    <property type="entry name" value="SSB_OBF"/>
    <property type="match status" value="1"/>
</dbReference>
<comment type="caution">
    <text evidence="3">The sequence shown here is derived from an EMBL/GenBank/DDBJ whole genome shotgun (WGS) entry which is preliminary data.</text>
</comment>
<accession>A0A8H4R0E4</accession>
<evidence type="ECO:0000256" key="2">
    <source>
        <dbReference type="PROSITE-ProRule" id="PRU00252"/>
    </source>
</evidence>
<dbReference type="PROSITE" id="PS50935">
    <property type="entry name" value="SSB"/>
    <property type="match status" value="1"/>
</dbReference>
<evidence type="ECO:0000313" key="4">
    <source>
        <dbReference type="Proteomes" id="UP000521872"/>
    </source>
</evidence>
<keyword evidence="1 2" id="KW-0238">DNA-binding</keyword>
<organism evidence="3 4">
    <name type="scientific">Agrocybe pediades</name>
    <dbReference type="NCBI Taxonomy" id="84607"/>
    <lineage>
        <taxon>Eukaryota</taxon>
        <taxon>Fungi</taxon>
        <taxon>Dikarya</taxon>
        <taxon>Basidiomycota</taxon>
        <taxon>Agaricomycotina</taxon>
        <taxon>Agaricomycetes</taxon>
        <taxon>Agaricomycetidae</taxon>
        <taxon>Agaricales</taxon>
        <taxon>Agaricineae</taxon>
        <taxon>Strophariaceae</taxon>
        <taxon>Agrocybe</taxon>
    </lineage>
</organism>
<dbReference type="SUPFAM" id="SSF50249">
    <property type="entry name" value="Nucleic acid-binding proteins"/>
    <property type="match status" value="1"/>
</dbReference>
<dbReference type="Gene3D" id="2.40.50.140">
    <property type="entry name" value="Nucleic acid-binding proteins"/>
    <property type="match status" value="1"/>
</dbReference>
<dbReference type="Pfam" id="PF00436">
    <property type="entry name" value="SSB"/>
    <property type="match status" value="1"/>
</dbReference>